<name>A0AAE8MU44_9PEZI</name>
<evidence type="ECO:0000256" key="2">
    <source>
        <dbReference type="ARBA" id="ARBA00022603"/>
    </source>
</evidence>
<dbReference type="Gene3D" id="3.40.50.150">
    <property type="entry name" value="Vaccinia Virus protein VP39"/>
    <property type="match status" value="1"/>
</dbReference>
<dbReference type="InterPro" id="IPR050390">
    <property type="entry name" value="C5-Methyltransferase"/>
</dbReference>
<keyword evidence="2 5" id="KW-0489">Methyltransferase</keyword>
<dbReference type="PROSITE" id="PS51679">
    <property type="entry name" value="SAM_MT_C5"/>
    <property type="match status" value="1"/>
</dbReference>
<dbReference type="PANTHER" id="PTHR10629">
    <property type="entry name" value="CYTOSINE-SPECIFIC METHYLTRANSFERASE"/>
    <property type="match status" value="1"/>
</dbReference>
<accession>A0AAE8MU44</accession>
<keyword evidence="4 5" id="KW-0949">S-adenosyl-L-methionine</keyword>
<dbReference type="PANTHER" id="PTHR10629:SF52">
    <property type="entry name" value="DNA (CYTOSINE-5)-METHYLTRANSFERASE 1"/>
    <property type="match status" value="1"/>
</dbReference>
<keyword evidence="3 5" id="KW-0808">Transferase</keyword>
<dbReference type="GO" id="GO:0003677">
    <property type="term" value="F:DNA binding"/>
    <property type="evidence" value="ECO:0007669"/>
    <property type="project" value="TreeGrafter"/>
</dbReference>
<dbReference type="Proteomes" id="UP001187682">
    <property type="component" value="Unassembled WGS sequence"/>
</dbReference>
<feature type="active site" evidence="5">
    <location>
        <position position="392"/>
    </location>
</feature>
<evidence type="ECO:0000256" key="1">
    <source>
        <dbReference type="ARBA" id="ARBA00011975"/>
    </source>
</evidence>
<dbReference type="InterPro" id="IPR001525">
    <property type="entry name" value="C5_MeTfrase"/>
</dbReference>
<evidence type="ECO:0000313" key="7">
    <source>
        <dbReference type="Proteomes" id="UP001187682"/>
    </source>
</evidence>
<dbReference type="SUPFAM" id="SSF53335">
    <property type="entry name" value="S-adenosyl-L-methionine-dependent methyltransferases"/>
    <property type="match status" value="1"/>
</dbReference>
<evidence type="ECO:0000313" key="6">
    <source>
        <dbReference type="EMBL" id="SPO00061.1"/>
    </source>
</evidence>
<dbReference type="GO" id="GO:0032259">
    <property type="term" value="P:methylation"/>
    <property type="evidence" value="ECO:0007669"/>
    <property type="project" value="UniProtKB-KW"/>
</dbReference>
<comment type="similarity">
    <text evidence="5">Belongs to the class I-like SAM-binding methyltransferase superfamily. C5-methyltransferase family.</text>
</comment>
<keyword evidence="7" id="KW-1185">Reference proteome</keyword>
<dbReference type="GO" id="GO:0003886">
    <property type="term" value="F:DNA (cytosine-5-)-methyltransferase activity"/>
    <property type="evidence" value="ECO:0007669"/>
    <property type="project" value="UniProtKB-EC"/>
</dbReference>
<evidence type="ECO:0000256" key="4">
    <source>
        <dbReference type="ARBA" id="ARBA00022691"/>
    </source>
</evidence>
<dbReference type="PRINTS" id="PR00105">
    <property type="entry name" value="C5METTRFRASE"/>
</dbReference>
<evidence type="ECO:0000256" key="3">
    <source>
        <dbReference type="ARBA" id="ARBA00022679"/>
    </source>
</evidence>
<evidence type="ECO:0000256" key="5">
    <source>
        <dbReference type="PROSITE-ProRule" id="PRU01016"/>
    </source>
</evidence>
<dbReference type="EC" id="2.1.1.37" evidence="1"/>
<dbReference type="GO" id="GO:0005634">
    <property type="term" value="C:nucleus"/>
    <property type="evidence" value="ECO:0007669"/>
    <property type="project" value="TreeGrafter"/>
</dbReference>
<comment type="caution">
    <text evidence="6">The sequence shown here is derived from an EMBL/GenBank/DDBJ whole genome shotgun (WGS) entry which is preliminary data.</text>
</comment>
<dbReference type="InterPro" id="IPR029063">
    <property type="entry name" value="SAM-dependent_MTases_sf"/>
</dbReference>
<dbReference type="AlphaFoldDB" id="A0AAE8MU44"/>
<dbReference type="Pfam" id="PF00145">
    <property type="entry name" value="DNA_methylase"/>
    <property type="match status" value="2"/>
</dbReference>
<sequence>MNSFPGTDPANSWVIDDDDEQEVTVVDAEISRWVQELRQATISAPPLIELDNDDVVELESLAEKEIFDLTRDDDVASGPPARRNPDVASLGLRLADVTWRGMHLKEGGVVQINSLPQHPLRYTYLRIKEIYQPTQQAGQLVKIRGLPYIKSVHLGGLLKWHRREVVAVYDIDRDDDRGPEVQALVEVQISDVLAIRTLVTTNTPYPEHSEDGVIVCRWKHLRYWPSAKFRESSRTTVHPGYEAAIVSITPEEADGPFRIDGESLRRRWRGEVVLGGSYRPTSGGESPTAPIELEEPTYMNHGRRVWDRARRQVRIPGQKYTFFDSFSGAGGASRGAVKAGLKPMFAVDHWAPACNSYRRNFPMTDVFETDVSDFMNLVVDPRADVLHLSPPCQVFSPAHTVPSEAKDAANLASLFGCEAVLKKVKPRIFTLEQTFGLMMARWSPYFNHLIGTFTAHGYSVRWRIVPLADWGLPALRKRLIIIGAGPGEKLLPFPEPSHSAEGRGRSGSRVKPYVTAKEAINRIRARRGVDPLHNPRAMKRLNYAPWNGDSILPRCITTSGGQNYHFSGAREFTLREFATLQGFPVYHAFEGPYIKKQIGNAFPPVVAEHLFRHIQSWLLEEDGITLAEPGLTIPDHSFVIDEDADAILDALVVDDDSGDEDDGIAWLFGGRDDGGLGNGRDAALENGRHDVHMVHDFVDISSDDEGTLAGVAMDVDTDDSEATLGRGWRGNMMYYEVLVVD</sequence>
<organism evidence="6 7">
    <name type="scientific">Cephalotrichum gorgonifer</name>
    <dbReference type="NCBI Taxonomy" id="2041049"/>
    <lineage>
        <taxon>Eukaryota</taxon>
        <taxon>Fungi</taxon>
        <taxon>Dikarya</taxon>
        <taxon>Ascomycota</taxon>
        <taxon>Pezizomycotina</taxon>
        <taxon>Sordariomycetes</taxon>
        <taxon>Hypocreomycetidae</taxon>
        <taxon>Microascales</taxon>
        <taxon>Microascaceae</taxon>
        <taxon>Cephalotrichum</taxon>
    </lineage>
</organism>
<reference evidence="6" key="1">
    <citation type="submission" date="2018-03" db="EMBL/GenBank/DDBJ databases">
        <authorList>
            <person name="Guldener U."/>
        </authorList>
    </citation>
    <scope>NUCLEOTIDE SEQUENCE</scope>
</reference>
<gene>
    <name evidence="6" type="ORF">DNG_02913</name>
</gene>
<dbReference type="EMBL" id="ONZQ02000003">
    <property type="protein sequence ID" value="SPO00061.1"/>
    <property type="molecule type" value="Genomic_DNA"/>
</dbReference>
<proteinExistence type="inferred from homology"/>
<dbReference type="GO" id="GO:0044027">
    <property type="term" value="P:negative regulation of gene expression via chromosomal CpG island methylation"/>
    <property type="evidence" value="ECO:0007669"/>
    <property type="project" value="TreeGrafter"/>
</dbReference>
<protein>
    <recommendedName>
        <fullName evidence="1">DNA (cytosine-5-)-methyltransferase</fullName>
        <ecNumber evidence="1">2.1.1.37</ecNumber>
    </recommendedName>
</protein>